<reference evidence="3" key="1">
    <citation type="submission" date="2016-10" db="EMBL/GenBank/DDBJ databases">
        <authorList>
            <person name="Varghese N."/>
            <person name="Submissions S."/>
        </authorList>
    </citation>
    <scope>NUCLEOTIDE SEQUENCE [LARGE SCALE GENOMIC DNA]</scope>
    <source>
        <strain evidence="3">DSM 14807</strain>
    </source>
</reference>
<dbReference type="EMBL" id="FPCJ01000001">
    <property type="protein sequence ID" value="SFV31699.1"/>
    <property type="molecule type" value="Genomic_DNA"/>
</dbReference>
<name>A0A1I7NAM0_9BACT</name>
<feature type="transmembrane region" description="Helical" evidence="1">
    <location>
        <begin position="73"/>
        <end position="95"/>
    </location>
</feature>
<protein>
    <submittedName>
        <fullName evidence="2">Putative Holin-X, holin superfamily III</fullName>
    </submittedName>
</protein>
<sequence length="119" mass="13747">MNENLFTVLEELRKLLLQYVQTRIALVRTRLLIRLVKAISLILGVLLAGFIVLLVVIFLGIALGYWLGAWMGSYALGFLMVAALYILLFILIYIFRRQLFLRPIANLVIHTFLDENEEH</sequence>
<dbReference type="Pfam" id="PF07332">
    <property type="entry name" value="Phage_holin_3_6"/>
    <property type="match status" value="1"/>
</dbReference>
<evidence type="ECO:0000313" key="2">
    <source>
        <dbReference type="EMBL" id="SFV31699.1"/>
    </source>
</evidence>
<dbReference type="AlphaFoldDB" id="A0A1I7NAM0"/>
<proteinExistence type="predicted"/>
<keyword evidence="3" id="KW-1185">Reference proteome</keyword>
<dbReference type="InterPro" id="IPR009937">
    <property type="entry name" value="Phage_holin_3_6"/>
</dbReference>
<organism evidence="2 3">
    <name type="scientific">Thermoflavifilum thermophilum</name>
    <dbReference type="NCBI Taxonomy" id="1393122"/>
    <lineage>
        <taxon>Bacteria</taxon>
        <taxon>Pseudomonadati</taxon>
        <taxon>Bacteroidota</taxon>
        <taxon>Chitinophagia</taxon>
        <taxon>Chitinophagales</taxon>
        <taxon>Chitinophagaceae</taxon>
        <taxon>Thermoflavifilum</taxon>
    </lineage>
</organism>
<keyword evidence="1" id="KW-1133">Transmembrane helix</keyword>
<gene>
    <name evidence="2" type="ORF">SAMN05660895_1152</name>
</gene>
<dbReference type="Proteomes" id="UP000199537">
    <property type="component" value="Unassembled WGS sequence"/>
</dbReference>
<evidence type="ECO:0000313" key="3">
    <source>
        <dbReference type="Proteomes" id="UP000199537"/>
    </source>
</evidence>
<evidence type="ECO:0000256" key="1">
    <source>
        <dbReference type="SAM" id="Phobius"/>
    </source>
</evidence>
<accession>A0A1I7NAM0</accession>
<keyword evidence="1" id="KW-0472">Membrane</keyword>
<dbReference type="RefSeq" id="WP_092458836.1">
    <property type="nucleotide sequence ID" value="NZ_FPCJ01000001.1"/>
</dbReference>
<feature type="transmembrane region" description="Helical" evidence="1">
    <location>
        <begin position="38"/>
        <end position="67"/>
    </location>
</feature>
<dbReference type="OrthoDB" id="9863898at2"/>
<dbReference type="STRING" id="1393122.SAMN05660895_1152"/>
<keyword evidence="1" id="KW-0812">Transmembrane</keyword>